<proteinExistence type="predicted"/>
<evidence type="ECO:0000313" key="2">
    <source>
        <dbReference type="Proteomes" id="UP001220610"/>
    </source>
</evidence>
<organism evidence="1 2">
    <name type="scientific">Candidatus Pseudobacter hemicellulosilyticus</name>
    <dbReference type="NCBI Taxonomy" id="3121375"/>
    <lineage>
        <taxon>Bacteria</taxon>
        <taxon>Pseudomonadati</taxon>
        <taxon>Bacteroidota</taxon>
        <taxon>Chitinophagia</taxon>
        <taxon>Chitinophagales</taxon>
        <taxon>Chitinophagaceae</taxon>
        <taxon>Pseudobacter</taxon>
    </lineage>
</organism>
<sequence>MFAKVKSPIFIDVLTLELVAPICNRLRAILRDEKGAECSRMEAHVPNGDQVVTWKGLNDLPYGVYTLELSQGEDEQKMRLVKRI</sequence>
<dbReference type="Proteomes" id="UP001220610">
    <property type="component" value="Chromosome"/>
</dbReference>
<gene>
    <name evidence="1" type="ORF">P0Y53_08610</name>
</gene>
<accession>A0AAJ5WXS9</accession>
<dbReference type="AlphaFoldDB" id="A0AAJ5WXS9"/>
<protein>
    <submittedName>
        <fullName evidence="1">Uncharacterized protein</fullName>
    </submittedName>
</protein>
<evidence type="ECO:0000313" key="1">
    <source>
        <dbReference type="EMBL" id="WEK37562.1"/>
    </source>
</evidence>
<name>A0AAJ5WXS9_9BACT</name>
<reference evidence="1" key="1">
    <citation type="submission" date="2023-03" db="EMBL/GenBank/DDBJ databases">
        <title>Andean soil-derived lignocellulolytic bacterial consortium as a source of novel taxa and putative plastic-active enzymes.</title>
        <authorList>
            <person name="Diaz-Garcia L."/>
            <person name="Chuvochina M."/>
            <person name="Feuerriegel G."/>
            <person name="Bunk B."/>
            <person name="Sproer C."/>
            <person name="Streit W.R."/>
            <person name="Rodriguez L.M."/>
            <person name="Overmann J."/>
            <person name="Jimenez D.J."/>
        </authorList>
    </citation>
    <scope>NUCLEOTIDE SEQUENCE</scope>
    <source>
        <strain evidence="1">MAG 7</strain>
    </source>
</reference>
<dbReference type="EMBL" id="CP119311">
    <property type="protein sequence ID" value="WEK37562.1"/>
    <property type="molecule type" value="Genomic_DNA"/>
</dbReference>